<feature type="transmembrane region" description="Helical" evidence="1">
    <location>
        <begin position="12"/>
        <end position="27"/>
    </location>
</feature>
<reference evidence="2" key="1">
    <citation type="journal article" date="2019" name="bioRxiv">
        <title>The Genome of the Zebra Mussel, Dreissena polymorpha: A Resource for Invasive Species Research.</title>
        <authorList>
            <person name="McCartney M.A."/>
            <person name="Auch B."/>
            <person name="Kono T."/>
            <person name="Mallez S."/>
            <person name="Zhang Y."/>
            <person name="Obille A."/>
            <person name="Becker A."/>
            <person name="Abrahante J.E."/>
            <person name="Garbe J."/>
            <person name="Badalamenti J.P."/>
            <person name="Herman A."/>
            <person name="Mangelson H."/>
            <person name="Liachko I."/>
            <person name="Sullivan S."/>
            <person name="Sone E.D."/>
            <person name="Koren S."/>
            <person name="Silverstein K.A.T."/>
            <person name="Beckman K.B."/>
            <person name="Gohl D.M."/>
        </authorList>
    </citation>
    <scope>NUCLEOTIDE SEQUENCE</scope>
    <source>
        <strain evidence="2">Duluth1</strain>
        <tissue evidence="2">Whole animal</tissue>
    </source>
</reference>
<proteinExistence type="predicted"/>
<accession>A0A9D4RP02</accession>
<sequence>MCNISVNNNYNYYYYYYYYYYYFYYIVTSRSSRKTALANSVDPDETPHDAASHLGLRCLLKGICVKFLTQICSGDIIKFVKKEASTLIVT</sequence>
<evidence type="ECO:0000313" key="2">
    <source>
        <dbReference type="EMBL" id="KAH3873345.1"/>
    </source>
</evidence>
<comment type="caution">
    <text evidence="2">The sequence shown here is derived from an EMBL/GenBank/DDBJ whole genome shotgun (WGS) entry which is preliminary data.</text>
</comment>
<keyword evidence="1" id="KW-1133">Transmembrane helix</keyword>
<keyword evidence="1" id="KW-0472">Membrane</keyword>
<dbReference type="Proteomes" id="UP000828390">
    <property type="component" value="Unassembled WGS sequence"/>
</dbReference>
<keyword evidence="3" id="KW-1185">Reference proteome</keyword>
<organism evidence="2 3">
    <name type="scientific">Dreissena polymorpha</name>
    <name type="common">Zebra mussel</name>
    <name type="synonym">Mytilus polymorpha</name>
    <dbReference type="NCBI Taxonomy" id="45954"/>
    <lineage>
        <taxon>Eukaryota</taxon>
        <taxon>Metazoa</taxon>
        <taxon>Spiralia</taxon>
        <taxon>Lophotrochozoa</taxon>
        <taxon>Mollusca</taxon>
        <taxon>Bivalvia</taxon>
        <taxon>Autobranchia</taxon>
        <taxon>Heteroconchia</taxon>
        <taxon>Euheterodonta</taxon>
        <taxon>Imparidentia</taxon>
        <taxon>Neoheterodontei</taxon>
        <taxon>Myida</taxon>
        <taxon>Dreissenoidea</taxon>
        <taxon>Dreissenidae</taxon>
        <taxon>Dreissena</taxon>
    </lineage>
</organism>
<protein>
    <submittedName>
        <fullName evidence="2">Uncharacterized protein</fullName>
    </submittedName>
</protein>
<name>A0A9D4RP02_DREPO</name>
<dbReference type="EMBL" id="JAIWYP010000002">
    <property type="protein sequence ID" value="KAH3873345.1"/>
    <property type="molecule type" value="Genomic_DNA"/>
</dbReference>
<dbReference type="AlphaFoldDB" id="A0A9D4RP02"/>
<evidence type="ECO:0000313" key="3">
    <source>
        <dbReference type="Proteomes" id="UP000828390"/>
    </source>
</evidence>
<gene>
    <name evidence="2" type="ORF">DPMN_036579</name>
</gene>
<evidence type="ECO:0000256" key="1">
    <source>
        <dbReference type="SAM" id="Phobius"/>
    </source>
</evidence>
<keyword evidence="1" id="KW-0812">Transmembrane</keyword>
<reference evidence="2" key="2">
    <citation type="submission" date="2020-11" db="EMBL/GenBank/DDBJ databases">
        <authorList>
            <person name="McCartney M.A."/>
            <person name="Auch B."/>
            <person name="Kono T."/>
            <person name="Mallez S."/>
            <person name="Becker A."/>
            <person name="Gohl D.M."/>
            <person name="Silverstein K.A.T."/>
            <person name="Koren S."/>
            <person name="Bechman K.B."/>
            <person name="Herman A."/>
            <person name="Abrahante J.E."/>
            <person name="Garbe J."/>
        </authorList>
    </citation>
    <scope>NUCLEOTIDE SEQUENCE</scope>
    <source>
        <strain evidence="2">Duluth1</strain>
        <tissue evidence="2">Whole animal</tissue>
    </source>
</reference>